<dbReference type="InterPro" id="IPR035923">
    <property type="entry name" value="TT1751-like_sf"/>
</dbReference>
<evidence type="ECO:0000313" key="3">
    <source>
        <dbReference type="Proteomes" id="UP000036520"/>
    </source>
</evidence>
<accession>A0A0H4PD85</accession>
<dbReference type="STRING" id="320787.CA2015_1655"/>
<organism evidence="2 3">
    <name type="scientific">Cyclobacterium amurskyense</name>
    <dbReference type="NCBI Taxonomy" id="320787"/>
    <lineage>
        <taxon>Bacteria</taxon>
        <taxon>Pseudomonadati</taxon>
        <taxon>Bacteroidota</taxon>
        <taxon>Cytophagia</taxon>
        <taxon>Cytophagales</taxon>
        <taxon>Cyclobacteriaceae</taxon>
        <taxon>Cyclobacterium</taxon>
    </lineage>
</organism>
<dbReference type="PANTHER" id="PTHR38342:SF2">
    <property type="entry name" value="INNER MEMBRANE OR EXPORTED"/>
    <property type="match status" value="1"/>
</dbReference>
<name>A0A0H4PD85_9BACT</name>
<proteinExistence type="predicted"/>
<dbReference type="Pfam" id="PF03625">
    <property type="entry name" value="DUF302"/>
    <property type="match status" value="2"/>
</dbReference>
<dbReference type="AlphaFoldDB" id="A0A0H4PD85"/>
<sequence length="305" mass="33041">MYKIISIFSCVLIMAACDVTSDNEPDKDINPKVTGTKFGISKVPMEEAYTALKTALNNNDQIGIVAEVDHAQNAASLGKELGPTKIIFFGNPNLGTPLMQKNQLAGLDLPQKVLFYTMEDSVFALYNSTEYLASRHALGGEQNLTQISAALENLVGGAIQNDLSSSFSQSVTANEGIETVTSSQDFEATYQSLKTIISENENLSILAELDHQANAQSKGLELRPTKIITFGNPNLGTPLMQESQTIGLDLPQKILVWEDADGKVHLSYNDPEFLSMRHQITGSETEIDQISNALQNITNAAAGNN</sequence>
<feature type="domain" description="DUF302" evidence="1">
    <location>
        <begin position="68"/>
        <end position="127"/>
    </location>
</feature>
<dbReference type="SUPFAM" id="SSF103247">
    <property type="entry name" value="TT1751-like"/>
    <property type="match status" value="2"/>
</dbReference>
<reference evidence="2 3" key="1">
    <citation type="submission" date="2015-07" db="EMBL/GenBank/DDBJ databases">
        <authorList>
            <person name="Kim K.M."/>
        </authorList>
    </citation>
    <scope>NUCLEOTIDE SEQUENCE [LARGE SCALE GENOMIC DNA]</scope>
    <source>
        <strain evidence="2 3">KCTC 12363</strain>
    </source>
</reference>
<keyword evidence="3" id="KW-1185">Reference proteome</keyword>
<feature type="domain" description="DUF302" evidence="1">
    <location>
        <begin position="209"/>
        <end position="271"/>
    </location>
</feature>
<gene>
    <name evidence="2" type="ORF">CA2015_1655</name>
</gene>
<dbReference type="EMBL" id="CP012040">
    <property type="protein sequence ID" value="AKP51090.1"/>
    <property type="molecule type" value="Genomic_DNA"/>
</dbReference>
<dbReference type="PANTHER" id="PTHR38342">
    <property type="entry name" value="SLR5037 PROTEIN"/>
    <property type="match status" value="1"/>
</dbReference>
<dbReference type="RefSeq" id="WP_048641466.1">
    <property type="nucleotide sequence ID" value="NZ_CP012040.1"/>
</dbReference>
<protein>
    <submittedName>
        <fullName evidence="2">Putative inner membrane or exported protein</fullName>
    </submittedName>
</protein>
<dbReference type="OrthoDB" id="9799367at2"/>
<evidence type="ECO:0000313" key="2">
    <source>
        <dbReference type="EMBL" id="AKP51090.1"/>
    </source>
</evidence>
<dbReference type="CDD" id="cd14797">
    <property type="entry name" value="DUF302"/>
    <property type="match status" value="2"/>
</dbReference>
<dbReference type="InterPro" id="IPR005180">
    <property type="entry name" value="DUF302"/>
</dbReference>
<dbReference type="Proteomes" id="UP000036520">
    <property type="component" value="Chromosome"/>
</dbReference>
<evidence type="ECO:0000259" key="1">
    <source>
        <dbReference type="Pfam" id="PF03625"/>
    </source>
</evidence>
<dbReference type="PATRIC" id="fig|320787.5.peg.1826"/>
<dbReference type="Gene3D" id="3.30.310.70">
    <property type="entry name" value="TT1751-like domain"/>
    <property type="match status" value="2"/>
</dbReference>
<dbReference type="PROSITE" id="PS51257">
    <property type="entry name" value="PROKAR_LIPOPROTEIN"/>
    <property type="match status" value="1"/>
</dbReference>
<dbReference type="KEGG" id="camu:CA2015_1655"/>